<keyword evidence="9 11" id="KW-0275">Fatty acid biosynthesis</keyword>
<evidence type="ECO:0000259" key="13">
    <source>
        <dbReference type="PROSITE" id="PS52004"/>
    </source>
</evidence>
<dbReference type="CDD" id="cd00834">
    <property type="entry name" value="KAS_I_II"/>
    <property type="match status" value="1"/>
</dbReference>
<reference evidence="14 15" key="1">
    <citation type="submission" date="2023-04" db="EMBL/GenBank/DDBJ databases">
        <title>Spirochaete genome identified in red abalone sample constitutes a novel genus.</title>
        <authorList>
            <person name="Sharma S.P."/>
            <person name="Purcell C.M."/>
            <person name="Hyde J.R."/>
            <person name="Severin A.J."/>
        </authorList>
    </citation>
    <scope>NUCLEOTIDE SEQUENCE [LARGE SCALE GENOMIC DNA]</scope>
    <source>
        <strain evidence="14 15">SP-2023</strain>
    </source>
</reference>
<dbReference type="NCBIfam" id="NF005589">
    <property type="entry name" value="PRK07314.1"/>
    <property type="match status" value="1"/>
</dbReference>
<accession>A0ABY8MIX9</accession>
<keyword evidence="5 11" id="KW-0444">Lipid biosynthesis</keyword>
<feature type="domain" description="Ketosynthase family 3 (KS3)" evidence="13">
    <location>
        <begin position="2"/>
        <end position="412"/>
    </location>
</feature>
<dbReference type="EC" id="2.3.1.179" evidence="3 11"/>
<keyword evidence="15" id="KW-1185">Reference proteome</keyword>
<name>A0ABY8MIX9_9SPIO</name>
<organism evidence="14 15">
    <name type="scientific">Candidatus Haliotispira prima</name>
    <dbReference type="NCBI Taxonomy" id="3034016"/>
    <lineage>
        <taxon>Bacteria</taxon>
        <taxon>Pseudomonadati</taxon>
        <taxon>Spirochaetota</taxon>
        <taxon>Spirochaetia</taxon>
        <taxon>Spirochaetales</taxon>
        <taxon>Spirochaetaceae</taxon>
        <taxon>Candidatus Haliotispira</taxon>
    </lineage>
</organism>
<comment type="pathway">
    <text evidence="1 11">Lipid metabolism; fatty acid biosynthesis.</text>
</comment>
<dbReference type="InterPro" id="IPR020841">
    <property type="entry name" value="PKS_Beta-ketoAc_synthase_dom"/>
</dbReference>
<evidence type="ECO:0000313" key="15">
    <source>
        <dbReference type="Proteomes" id="UP001228690"/>
    </source>
</evidence>
<evidence type="ECO:0000313" key="14">
    <source>
        <dbReference type="EMBL" id="WGK69550.1"/>
    </source>
</evidence>
<dbReference type="InterPro" id="IPR018201">
    <property type="entry name" value="Ketoacyl_synth_AS"/>
</dbReference>
<dbReference type="Pfam" id="PF00109">
    <property type="entry name" value="ketoacyl-synt"/>
    <property type="match status" value="1"/>
</dbReference>
<sequence length="415" mass="44464">MNSRVVITGMGAVSPLGHNWEDSWRNMRKGVSGIGRLTRCNPDLFPSKVAAEVLGLDSSKYFDKKAIRKMARFTEFFCNAGAQAIEDGGLQNQDFYPDDEIAVIIGNGVGGFEVMEEAARMLERKGLIGIPPLSIPKLIINEGSSTLATMYGFHGPSYGVVTACASGTDAIGQALYAIKSGQIQAAVVGGAESALTELGIGAFTKLQTLSTGFNHEPHRASRPFDKDRDGFVMSEGAAVLILESLENARKRGARIYAELLGYGITCDAHHLTSPKEDGSYTAKAIQKALRMADIRPEEVDYLNAHGTSTPINDPTETRAIRLAFGSYADKLSVSSTKSMTGHMIGAAGAIELMACVNAIRDDFVPPTINLENPDPECDLDFVPNEGRNQKVNIAVSISLGFGGHNGCLVVKRFAE</sequence>
<dbReference type="Proteomes" id="UP001228690">
    <property type="component" value="Chromosome"/>
</dbReference>
<dbReference type="SUPFAM" id="SSF53901">
    <property type="entry name" value="Thiolase-like"/>
    <property type="match status" value="2"/>
</dbReference>
<protein>
    <recommendedName>
        <fullName evidence="4 11">3-oxoacyl-[acyl-carrier-protein] synthase 2</fullName>
        <ecNumber evidence="3 11">2.3.1.179</ecNumber>
    </recommendedName>
</protein>
<evidence type="ECO:0000256" key="8">
    <source>
        <dbReference type="ARBA" id="ARBA00023098"/>
    </source>
</evidence>
<keyword evidence="8" id="KW-0443">Lipid metabolism</keyword>
<evidence type="ECO:0000256" key="6">
    <source>
        <dbReference type="ARBA" id="ARBA00022679"/>
    </source>
</evidence>
<proteinExistence type="inferred from homology"/>
<keyword evidence="7" id="KW-0276">Fatty acid metabolism</keyword>
<dbReference type="InterPro" id="IPR017568">
    <property type="entry name" value="3-oxoacyl-ACP_synth-2"/>
</dbReference>
<dbReference type="PANTHER" id="PTHR11712">
    <property type="entry name" value="POLYKETIDE SYNTHASE-RELATED"/>
    <property type="match status" value="1"/>
</dbReference>
<keyword evidence="10 11" id="KW-0012">Acyltransferase</keyword>
<evidence type="ECO:0000256" key="3">
    <source>
        <dbReference type="ARBA" id="ARBA00012356"/>
    </source>
</evidence>
<evidence type="ECO:0000256" key="10">
    <source>
        <dbReference type="ARBA" id="ARBA00023315"/>
    </source>
</evidence>
<comment type="function">
    <text evidence="11">Involved in the type II fatty acid elongation cycle. Catalyzes the elongation of a wide range of acyl-ACP by the addition of two carbons from malonyl-ACP to an acyl acceptor. Can efficiently catalyze the conversion of palmitoleoyl-ACP (cis-hexadec-9-enoyl-ACP) to cis-vaccenoyl-ACP (cis-octadec-11-enoyl-ACP), an essential step in the thermal regulation of fatty acid composition.</text>
</comment>
<evidence type="ECO:0000256" key="9">
    <source>
        <dbReference type="ARBA" id="ARBA00023160"/>
    </source>
</evidence>
<evidence type="ECO:0000256" key="1">
    <source>
        <dbReference type="ARBA" id="ARBA00005194"/>
    </source>
</evidence>
<comment type="similarity">
    <text evidence="2 11 12">Belongs to the thiolase-like superfamily. Beta-ketoacyl-ACP synthases family.</text>
</comment>
<dbReference type="Gene3D" id="3.40.47.10">
    <property type="match status" value="1"/>
</dbReference>
<evidence type="ECO:0000256" key="7">
    <source>
        <dbReference type="ARBA" id="ARBA00022832"/>
    </source>
</evidence>
<dbReference type="PIRSF" id="PIRSF000447">
    <property type="entry name" value="KAS_II"/>
    <property type="match status" value="1"/>
</dbReference>
<evidence type="ECO:0000256" key="12">
    <source>
        <dbReference type="RuleBase" id="RU003694"/>
    </source>
</evidence>
<dbReference type="InterPro" id="IPR016039">
    <property type="entry name" value="Thiolase-like"/>
</dbReference>
<dbReference type="PANTHER" id="PTHR11712:SF336">
    <property type="entry name" value="3-OXOACYL-[ACYL-CARRIER-PROTEIN] SYNTHASE, MITOCHONDRIAL"/>
    <property type="match status" value="1"/>
</dbReference>
<keyword evidence="6 11" id="KW-0808">Transferase</keyword>
<dbReference type="PROSITE" id="PS00606">
    <property type="entry name" value="KS3_1"/>
    <property type="match status" value="1"/>
</dbReference>
<dbReference type="GO" id="GO:0004315">
    <property type="term" value="F:3-oxoacyl-[acyl-carrier-protein] synthase activity"/>
    <property type="evidence" value="ECO:0007669"/>
    <property type="project" value="UniProtKB-EC"/>
</dbReference>
<comment type="catalytic activity">
    <reaction evidence="11">
        <text>a fatty acyl-[ACP] + malonyl-[ACP] + H(+) = a 3-oxoacyl-[ACP] + holo-[ACP] + CO2</text>
        <dbReference type="Rhea" id="RHEA:22836"/>
        <dbReference type="Rhea" id="RHEA-COMP:9623"/>
        <dbReference type="Rhea" id="RHEA-COMP:9685"/>
        <dbReference type="Rhea" id="RHEA-COMP:9916"/>
        <dbReference type="Rhea" id="RHEA-COMP:14125"/>
        <dbReference type="ChEBI" id="CHEBI:15378"/>
        <dbReference type="ChEBI" id="CHEBI:16526"/>
        <dbReference type="ChEBI" id="CHEBI:64479"/>
        <dbReference type="ChEBI" id="CHEBI:78449"/>
        <dbReference type="ChEBI" id="CHEBI:78776"/>
        <dbReference type="ChEBI" id="CHEBI:138651"/>
    </reaction>
</comment>
<comment type="catalytic activity">
    <reaction evidence="11">
        <text>(9Z)-hexadecenoyl-[ACP] + malonyl-[ACP] + H(+) = 3-oxo-(11Z)-octadecenoyl-[ACP] + holo-[ACP] + CO2</text>
        <dbReference type="Rhea" id="RHEA:55040"/>
        <dbReference type="Rhea" id="RHEA-COMP:9623"/>
        <dbReference type="Rhea" id="RHEA-COMP:9685"/>
        <dbReference type="Rhea" id="RHEA-COMP:10800"/>
        <dbReference type="Rhea" id="RHEA-COMP:14074"/>
        <dbReference type="ChEBI" id="CHEBI:15378"/>
        <dbReference type="ChEBI" id="CHEBI:16526"/>
        <dbReference type="ChEBI" id="CHEBI:64479"/>
        <dbReference type="ChEBI" id="CHEBI:78449"/>
        <dbReference type="ChEBI" id="CHEBI:83989"/>
        <dbReference type="ChEBI" id="CHEBI:138538"/>
        <dbReference type="EC" id="2.3.1.179"/>
    </reaction>
</comment>
<dbReference type="InterPro" id="IPR000794">
    <property type="entry name" value="Beta-ketoacyl_synthase"/>
</dbReference>
<dbReference type="NCBIfam" id="TIGR03150">
    <property type="entry name" value="fabF"/>
    <property type="match status" value="1"/>
</dbReference>
<evidence type="ECO:0000256" key="4">
    <source>
        <dbReference type="ARBA" id="ARBA00014657"/>
    </source>
</evidence>
<evidence type="ECO:0000256" key="11">
    <source>
        <dbReference type="PIRNR" id="PIRNR000447"/>
    </source>
</evidence>
<dbReference type="SMART" id="SM00825">
    <property type="entry name" value="PKS_KS"/>
    <property type="match status" value="1"/>
</dbReference>
<dbReference type="RefSeq" id="WP_326927734.1">
    <property type="nucleotide sequence ID" value="NZ_CP123443.1"/>
</dbReference>
<dbReference type="PROSITE" id="PS52004">
    <property type="entry name" value="KS3_2"/>
    <property type="match status" value="1"/>
</dbReference>
<dbReference type="InterPro" id="IPR014030">
    <property type="entry name" value="Ketoacyl_synth_N"/>
</dbReference>
<dbReference type="InterPro" id="IPR014031">
    <property type="entry name" value="Ketoacyl_synth_C"/>
</dbReference>
<gene>
    <name evidence="14" type="primary">fabF</name>
    <name evidence="14" type="ORF">P0082_01430</name>
</gene>
<evidence type="ECO:0000256" key="2">
    <source>
        <dbReference type="ARBA" id="ARBA00008467"/>
    </source>
</evidence>
<dbReference type="Pfam" id="PF02801">
    <property type="entry name" value="Ketoacyl-synt_C"/>
    <property type="match status" value="1"/>
</dbReference>
<evidence type="ECO:0000256" key="5">
    <source>
        <dbReference type="ARBA" id="ARBA00022516"/>
    </source>
</evidence>
<dbReference type="EMBL" id="CP123443">
    <property type="protein sequence ID" value="WGK69550.1"/>
    <property type="molecule type" value="Genomic_DNA"/>
</dbReference>